<gene>
    <name evidence="1" type="ORF">KF715C_pA5740</name>
</gene>
<dbReference type="EMBL" id="AP015030">
    <property type="protein sequence ID" value="BAW27079.1"/>
    <property type="molecule type" value="Genomic_DNA"/>
</dbReference>
<evidence type="ECO:0000313" key="1">
    <source>
        <dbReference type="EMBL" id="BAW27079.1"/>
    </source>
</evidence>
<protein>
    <submittedName>
        <fullName evidence="1">Uncharacterized protein</fullName>
    </submittedName>
</protein>
<geneLocation type="plasmid" evidence="2">
    <name>pkf715a dna</name>
</geneLocation>
<keyword evidence="1" id="KW-0614">Plasmid</keyword>
<sequence length="131" mass="14777">MQIANGLSRQTVLRGIVKQAVDRGVSYDEDYRGHMDSNPDRTDFQIDVIDGPADLFFEWFDEIGGCNIVRYGDGAGFSEIGPSQWTIQEGALIELSFDQFFNARIERLASYARNKIHCECHQALMKLSLPA</sequence>
<dbReference type="RefSeq" id="WP_073937618.1">
    <property type="nucleotide sequence ID" value="NZ_AP015030.1"/>
</dbReference>
<organism evidence="1 2">
    <name type="scientific">Pseudomonas putida</name>
    <name type="common">Arthrobacter siderocapsulatus</name>
    <dbReference type="NCBI Taxonomy" id="303"/>
    <lineage>
        <taxon>Bacteria</taxon>
        <taxon>Pseudomonadati</taxon>
        <taxon>Pseudomonadota</taxon>
        <taxon>Gammaproteobacteria</taxon>
        <taxon>Pseudomonadales</taxon>
        <taxon>Pseudomonadaceae</taxon>
        <taxon>Pseudomonas</taxon>
    </lineage>
</organism>
<dbReference type="AlphaFoldDB" id="A0A1L7NNM7"/>
<dbReference type="Proteomes" id="UP000218731">
    <property type="component" value="Plasmid pKF715A"/>
</dbReference>
<name>A0A1L7NNM7_PSEPU</name>
<reference evidence="1 2" key="1">
    <citation type="submission" date="2015-11" db="EMBL/GenBank/DDBJ databases">
        <title>Complete genome sequencing of a biphenyl-degrading bacterium, Pseudomonas putida KF715 (=NBRC110667).</title>
        <authorList>
            <person name="Suenaga H."/>
            <person name="Fujihara N."/>
            <person name="Watanabe T."/>
            <person name="Hirose J."/>
            <person name="Kimura N."/>
            <person name="Yamazoe A."/>
            <person name="Hosoyama A."/>
            <person name="Shimodaira J."/>
            <person name="Furukawa K."/>
        </authorList>
    </citation>
    <scope>NUCLEOTIDE SEQUENCE [LARGE SCALE GENOMIC DNA]</scope>
    <source>
        <strain evidence="1 2">KF715</strain>
        <plasmid evidence="2">Plasmid pkf715a dna</plasmid>
    </source>
</reference>
<proteinExistence type="predicted"/>
<accession>A0A1L7NNM7</accession>
<evidence type="ECO:0000313" key="2">
    <source>
        <dbReference type="Proteomes" id="UP000218731"/>
    </source>
</evidence>